<evidence type="ECO:0000256" key="1">
    <source>
        <dbReference type="ARBA" id="ARBA00022598"/>
    </source>
</evidence>
<feature type="domain" description="ATP-grasp" evidence="5">
    <location>
        <begin position="117"/>
        <end position="307"/>
    </location>
</feature>
<keyword evidence="1" id="KW-0436">Ligase</keyword>
<evidence type="ECO:0000313" key="7">
    <source>
        <dbReference type="Proteomes" id="UP000078460"/>
    </source>
</evidence>
<dbReference type="InterPro" id="IPR052032">
    <property type="entry name" value="ATP-dep_AA_Ligase"/>
</dbReference>
<keyword evidence="3 4" id="KW-0067">ATP-binding</keyword>
<protein>
    <recommendedName>
        <fullName evidence="5">ATP-grasp domain-containing protein</fullName>
    </recommendedName>
</protein>
<sequence length="408" mass="45253">MADKCSAILMFGGELSAVQDRLVASDHDIYLFISREDMELDHCRRGYKRVVALNSRSDTDYAWEIVRMCDLVGKVIRCASVDDDYHAIASTIAERLGLPFRLSRTCIDNMKNKETTRGIANALSPRPIAYALVEHQADLEAFVRATPGSLIVKPRHGTGSRSIFCVEGGAAFDPVSLPTVRENDGGWVAEQFIEGREYSVESLSAGGRHLIVGVTEKMRFKDSYVERAHVFPAQLANTERDRIVLFVSDLLSAVGLQDGPAHTEVMVNAEGVFLIETQARMGGDWIWRLIGLVTGLDETAIMARLVLDGTMELPTLTYDGVAEIEYRHFHGDGLAVGALANVRMALDVKNVVDVLPLLPPGTPTRPLNSSFDRSYLVITHAADRHEADRAMYRAHRLLRYELYAFQGD</sequence>
<keyword evidence="7" id="KW-1185">Reference proteome</keyword>
<evidence type="ECO:0000256" key="4">
    <source>
        <dbReference type="PROSITE-ProRule" id="PRU00409"/>
    </source>
</evidence>
<gene>
    <name evidence="6" type="ORF">AVM11_11955</name>
</gene>
<name>A0A175XYP1_9SPHN</name>
<dbReference type="GO" id="GO:0016874">
    <property type="term" value="F:ligase activity"/>
    <property type="evidence" value="ECO:0007669"/>
    <property type="project" value="UniProtKB-KW"/>
</dbReference>
<dbReference type="AlphaFoldDB" id="A0A175XYP1"/>
<evidence type="ECO:0000313" key="6">
    <source>
        <dbReference type="EMBL" id="KZB93574.1"/>
    </source>
</evidence>
<evidence type="ECO:0000259" key="5">
    <source>
        <dbReference type="PROSITE" id="PS50975"/>
    </source>
</evidence>
<organism evidence="6 7">
    <name type="scientific">Sphingomonas melonis TY</name>
    <dbReference type="NCBI Taxonomy" id="621456"/>
    <lineage>
        <taxon>Bacteria</taxon>
        <taxon>Pseudomonadati</taxon>
        <taxon>Pseudomonadota</taxon>
        <taxon>Alphaproteobacteria</taxon>
        <taxon>Sphingomonadales</taxon>
        <taxon>Sphingomonadaceae</taxon>
        <taxon>Sphingomonas</taxon>
    </lineage>
</organism>
<dbReference type="Pfam" id="PF13535">
    <property type="entry name" value="ATP-grasp_4"/>
    <property type="match status" value="1"/>
</dbReference>
<dbReference type="PANTHER" id="PTHR43585">
    <property type="entry name" value="FUMIPYRROLE BIOSYNTHESIS PROTEIN C"/>
    <property type="match status" value="1"/>
</dbReference>
<dbReference type="EMBL" id="LQCK02000068">
    <property type="protein sequence ID" value="KZB93574.1"/>
    <property type="molecule type" value="Genomic_DNA"/>
</dbReference>
<dbReference type="GO" id="GO:0046872">
    <property type="term" value="F:metal ion binding"/>
    <property type="evidence" value="ECO:0007669"/>
    <property type="project" value="InterPro"/>
</dbReference>
<dbReference type="Gene3D" id="3.30.470.20">
    <property type="entry name" value="ATP-grasp fold, B domain"/>
    <property type="match status" value="1"/>
</dbReference>
<accession>A0A175XYP1</accession>
<keyword evidence="2 4" id="KW-0547">Nucleotide-binding</keyword>
<evidence type="ECO:0000256" key="2">
    <source>
        <dbReference type="ARBA" id="ARBA00022741"/>
    </source>
</evidence>
<proteinExistence type="predicted"/>
<dbReference type="Proteomes" id="UP000078460">
    <property type="component" value="Unassembled WGS sequence"/>
</dbReference>
<evidence type="ECO:0000256" key="3">
    <source>
        <dbReference type="ARBA" id="ARBA00022840"/>
    </source>
</evidence>
<dbReference type="InterPro" id="IPR011761">
    <property type="entry name" value="ATP-grasp"/>
</dbReference>
<dbReference type="OrthoDB" id="24041at2"/>
<dbReference type="PROSITE" id="PS50975">
    <property type="entry name" value="ATP_GRASP"/>
    <property type="match status" value="1"/>
</dbReference>
<dbReference type="GO" id="GO:0005524">
    <property type="term" value="F:ATP binding"/>
    <property type="evidence" value="ECO:0007669"/>
    <property type="project" value="UniProtKB-UniRule"/>
</dbReference>
<reference evidence="6" key="1">
    <citation type="submission" date="2016-03" db="EMBL/GenBank/DDBJ databases">
        <title>Sphingomonas melonis TY, whole genome shotgun sequencing.</title>
        <authorList>
            <person name="Wang H."/>
            <person name="Zhu P."/>
        </authorList>
    </citation>
    <scope>NUCLEOTIDE SEQUENCE [LARGE SCALE GENOMIC DNA]</scope>
    <source>
        <strain evidence="6">TY</strain>
    </source>
</reference>
<comment type="caution">
    <text evidence="6">The sequence shown here is derived from an EMBL/GenBank/DDBJ whole genome shotgun (WGS) entry which is preliminary data.</text>
</comment>
<dbReference type="SUPFAM" id="SSF56059">
    <property type="entry name" value="Glutathione synthetase ATP-binding domain-like"/>
    <property type="match status" value="1"/>
</dbReference>
<dbReference type="RefSeq" id="WP_062126186.1">
    <property type="nucleotide sequence ID" value="NZ_LQCK02000068.1"/>
</dbReference>
<dbReference type="PANTHER" id="PTHR43585:SF2">
    <property type="entry name" value="ATP-GRASP ENZYME FSQD"/>
    <property type="match status" value="1"/>
</dbReference>